<dbReference type="Proteomes" id="UP001431209">
    <property type="component" value="Unassembled WGS sequence"/>
</dbReference>
<accession>A0AAW2Z4S7</accession>
<dbReference type="CDD" id="cd06223">
    <property type="entry name" value="PRTases_typeI"/>
    <property type="match status" value="1"/>
</dbReference>
<dbReference type="AlphaFoldDB" id="A0AAW2Z4S7"/>
<gene>
    <name evidence="3" type="ORF">AKO1_003692</name>
</gene>
<dbReference type="Gene3D" id="3.40.50.2020">
    <property type="match status" value="1"/>
</dbReference>
<evidence type="ECO:0000256" key="2">
    <source>
        <dbReference type="ARBA" id="ARBA00022975"/>
    </source>
</evidence>
<name>A0AAW2Z4S7_9EUKA</name>
<dbReference type="InterPro" id="IPR000836">
    <property type="entry name" value="PRTase_dom"/>
</dbReference>
<sequence>MSLTPQDRTDRAKRSTTVKYSPDIAPKELYDEVARGIASNVKMGPFTATSGVILPYYLNASTNFLDKDVSPKIVELMGHYVDKIIKPVLPVSEEPSLCVGMEVAGGMLVCQLASAKNSNLNNSLDFVYVRKTRKSTGTAQQLEGPQKYTSRTSDSPVINALWVDDALSTGSSMLEGIVMLKEDYNINVVAALYLVDRTKDRQNLDDAKQYLAREGFDEVKIFSIYDLQDIDDVVKSNKQ</sequence>
<organism evidence="3 4">
    <name type="scientific">Acrasis kona</name>
    <dbReference type="NCBI Taxonomy" id="1008807"/>
    <lineage>
        <taxon>Eukaryota</taxon>
        <taxon>Discoba</taxon>
        <taxon>Heterolobosea</taxon>
        <taxon>Tetramitia</taxon>
        <taxon>Eutetramitia</taxon>
        <taxon>Acrasidae</taxon>
        <taxon>Acrasis</taxon>
    </lineage>
</organism>
<dbReference type="GO" id="GO:0019856">
    <property type="term" value="P:pyrimidine nucleobase biosynthetic process"/>
    <property type="evidence" value="ECO:0007669"/>
    <property type="project" value="TreeGrafter"/>
</dbReference>
<comment type="pathway">
    <text evidence="1">Pyrimidine metabolism; UMP biosynthesis via de novo pathway.</text>
</comment>
<comment type="caution">
    <text evidence="3">The sequence shown here is derived from an EMBL/GenBank/DDBJ whole genome shotgun (WGS) entry which is preliminary data.</text>
</comment>
<keyword evidence="3" id="KW-0808">Transferase</keyword>
<protein>
    <submittedName>
        <fullName evidence="3">Orotate phosphoribosyltransferase</fullName>
    </submittedName>
</protein>
<proteinExistence type="predicted"/>
<reference evidence="3 4" key="1">
    <citation type="submission" date="2024-03" db="EMBL/GenBank/DDBJ databases">
        <title>The Acrasis kona genome and developmental transcriptomes reveal deep origins of eukaryotic multicellular pathways.</title>
        <authorList>
            <person name="Sheikh S."/>
            <person name="Fu C.-J."/>
            <person name="Brown M.W."/>
            <person name="Baldauf S.L."/>
        </authorList>
    </citation>
    <scope>NUCLEOTIDE SEQUENCE [LARGE SCALE GENOMIC DNA]</scope>
    <source>
        <strain evidence="3 4">ATCC MYA-3509</strain>
    </source>
</reference>
<dbReference type="GO" id="GO:0004588">
    <property type="term" value="F:orotate phosphoribosyltransferase activity"/>
    <property type="evidence" value="ECO:0007669"/>
    <property type="project" value="TreeGrafter"/>
</dbReference>
<keyword evidence="4" id="KW-1185">Reference proteome</keyword>
<dbReference type="GO" id="GO:0006222">
    <property type="term" value="P:UMP biosynthetic process"/>
    <property type="evidence" value="ECO:0007669"/>
    <property type="project" value="TreeGrafter"/>
</dbReference>
<dbReference type="SUPFAM" id="SSF53271">
    <property type="entry name" value="PRTase-like"/>
    <property type="match status" value="1"/>
</dbReference>
<dbReference type="InterPro" id="IPR029057">
    <property type="entry name" value="PRTase-like"/>
</dbReference>
<keyword evidence="2" id="KW-0665">Pyrimidine biosynthesis</keyword>
<keyword evidence="3" id="KW-0328">Glycosyltransferase</keyword>
<dbReference type="PANTHER" id="PTHR19278:SF9">
    <property type="entry name" value="URIDINE 5'-MONOPHOSPHATE SYNTHASE"/>
    <property type="match status" value="1"/>
</dbReference>
<evidence type="ECO:0000313" key="4">
    <source>
        <dbReference type="Proteomes" id="UP001431209"/>
    </source>
</evidence>
<evidence type="ECO:0000313" key="3">
    <source>
        <dbReference type="EMBL" id="KAL0484796.1"/>
    </source>
</evidence>
<dbReference type="PANTHER" id="PTHR19278">
    <property type="entry name" value="OROTATE PHOSPHORIBOSYLTRANSFERASE"/>
    <property type="match status" value="1"/>
</dbReference>
<evidence type="ECO:0000256" key="1">
    <source>
        <dbReference type="ARBA" id="ARBA00004725"/>
    </source>
</evidence>
<dbReference type="EMBL" id="JAOPGA020001068">
    <property type="protein sequence ID" value="KAL0484796.1"/>
    <property type="molecule type" value="Genomic_DNA"/>
</dbReference>